<proteinExistence type="predicted"/>
<dbReference type="AlphaFoldDB" id="A0A1I0D6S9"/>
<dbReference type="RefSeq" id="WP_245742537.1">
    <property type="nucleotide sequence ID" value="NZ_FOHZ01000006.1"/>
</dbReference>
<sequence>MQMPDNRYHTPLPDLLARFTLRKGFFRKELVEARLFDLNQFGCVLKTDKVFEPGDTLGLELEMSMPFENLIASGLTGLVTERRKYCSNFFYSIDFIGSDYRPKAEDSDQLMRIRDVLDRKQSLLSRRDGAGVSAPA</sequence>
<gene>
    <name evidence="1" type="ORF">SAMN04487962_106168</name>
</gene>
<accession>A0A1I0D6S9</accession>
<dbReference type="Proteomes" id="UP000198762">
    <property type="component" value="Unassembled WGS sequence"/>
</dbReference>
<evidence type="ECO:0008006" key="3">
    <source>
        <dbReference type="Google" id="ProtNLM"/>
    </source>
</evidence>
<dbReference type="STRING" id="430453.SAMN04487962_106168"/>
<dbReference type="EMBL" id="FOHZ01000006">
    <property type="protein sequence ID" value="SET27616.1"/>
    <property type="molecule type" value="Genomic_DNA"/>
</dbReference>
<organism evidence="1 2">
    <name type="scientific">Marinobacter segnicrescens</name>
    <dbReference type="NCBI Taxonomy" id="430453"/>
    <lineage>
        <taxon>Bacteria</taxon>
        <taxon>Pseudomonadati</taxon>
        <taxon>Pseudomonadota</taxon>
        <taxon>Gammaproteobacteria</taxon>
        <taxon>Pseudomonadales</taxon>
        <taxon>Marinobacteraceae</taxon>
        <taxon>Marinobacter</taxon>
    </lineage>
</organism>
<reference evidence="2" key="1">
    <citation type="submission" date="2016-10" db="EMBL/GenBank/DDBJ databases">
        <authorList>
            <person name="Varghese N."/>
            <person name="Submissions S."/>
        </authorList>
    </citation>
    <scope>NUCLEOTIDE SEQUENCE [LARGE SCALE GENOMIC DNA]</scope>
    <source>
        <strain evidence="2">CGMCC 1.6489</strain>
    </source>
</reference>
<name>A0A1I0D6S9_9GAMM</name>
<protein>
    <recommendedName>
        <fullName evidence="3">PilZ domain-containing protein</fullName>
    </recommendedName>
</protein>
<evidence type="ECO:0000313" key="2">
    <source>
        <dbReference type="Proteomes" id="UP000198762"/>
    </source>
</evidence>
<keyword evidence="2" id="KW-1185">Reference proteome</keyword>
<evidence type="ECO:0000313" key="1">
    <source>
        <dbReference type="EMBL" id="SET27616.1"/>
    </source>
</evidence>